<organism evidence="7 8">
    <name type="scientific">Alteribacillus persepolensis</name>
    <dbReference type="NCBI Taxonomy" id="568899"/>
    <lineage>
        <taxon>Bacteria</taxon>
        <taxon>Bacillati</taxon>
        <taxon>Bacillota</taxon>
        <taxon>Bacilli</taxon>
        <taxon>Bacillales</taxon>
        <taxon>Bacillaceae</taxon>
        <taxon>Alteribacillus</taxon>
    </lineage>
</organism>
<keyword evidence="3" id="KW-0547">Nucleotide-binding</keyword>
<dbReference type="InterPro" id="IPR025110">
    <property type="entry name" value="AMP-bd_C"/>
</dbReference>
<dbReference type="Proteomes" id="UP000199163">
    <property type="component" value="Unassembled WGS sequence"/>
</dbReference>
<keyword evidence="8" id="KW-1185">Reference proteome</keyword>
<proteinExistence type="inferred from homology"/>
<dbReference type="PANTHER" id="PTHR43605:SF10">
    <property type="entry name" value="ACYL-COA SYNTHETASE MEDIUM CHAIN FAMILY MEMBER 3"/>
    <property type="match status" value="1"/>
</dbReference>
<evidence type="ECO:0000256" key="4">
    <source>
        <dbReference type="ARBA" id="ARBA00022840"/>
    </source>
</evidence>
<evidence type="ECO:0000259" key="6">
    <source>
        <dbReference type="Pfam" id="PF13193"/>
    </source>
</evidence>
<dbReference type="FunFam" id="3.30.300.30:FF:000005">
    <property type="entry name" value="Acyl-coenzyme A synthetase ACSM5, mitochondrial"/>
    <property type="match status" value="1"/>
</dbReference>
<name>A0A1G8HTK8_9BACI</name>
<dbReference type="STRING" id="568899.SAMN05192534_12137"/>
<dbReference type="InterPro" id="IPR051087">
    <property type="entry name" value="Mitochondrial_ACSM"/>
</dbReference>
<comment type="similarity">
    <text evidence="1">Belongs to the ATP-dependent AMP-binding enzyme family.</text>
</comment>
<dbReference type="EMBL" id="FNDK01000021">
    <property type="protein sequence ID" value="SDI09882.1"/>
    <property type="molecule type" value="Genomic_DNA"/>
</dbReference>
<dbReference type="OrthoDB" id="9778383at2"/>
<accession>A0A1G8HTK8</accession>
<dbReference type="Pfam" id="PF00501">
    <property type="entry name" value="AMP-binding"/>
    <property type="match status" value="1"/>
</dbReference>
<keyword evidence="2" id="KW-0436">Ligase</keyword>
<dbReference type="GO" id="GO:0006633">
    <property type="term" value="P:fatty acid biosynthetic process"/>
    <property type="evidence" value="ECO:0007669"/>
    <property type="project" value="TreeGrafter"/>
</dbReference>
<protein>
    <submittedName>
        <fullName evidence="7">Acetyl-CoA synthetase</fullName>
    </submittedName>
</protein>
<evidence type="ECO:0000256" key="2">
    <source>
        <dbReference type="ARBA" id="ARBA00022598"/>
    </source>
</evidence>
<dbReference type="GO" id="GO:0005524">
    <property type="term" value="F:ATP binding"/>
    <property type="evidence" value="ECO:0007669"/>
    <property type="project" value="UniProtKB-KW"/>
</dbReference>
<evidence type="ECO:0000259" key="5">
    <source>
        <dbReference type="Pfam" id="PF00501"/>
    </source>
</evidence>
<dbReference type="InterPro" id="IPR042099">
    <property type="entry name" value="ANL_N_sf"/>
</dbReference>
<evidence type="ECO:0000313" key="8">
    <source>
        <dbReference type="Proteomes" id="UP000199163"/>
    </source>
</evidence>
<dbReference type="InterPro" id="IPR045851">
    <property type="entry name" value="AMP-bd_C_sf"/>
</dbReference>
<evidence type="ECO:0000313" key="7">
    <source>
        <dbReference type="EMBL" id="SDI09882.1"/>
    </source>
</evidence>
<dbReference type="PANTHER" id="PTHR43605">
    <property type="entry name" value="ACYL-COENZYME A SYNTHETASE"/>
    <property type="match status" value="1"/>
</dbReference>
<gene>
    <name evidence="7" type="ORF">SAMN05192534_12137</name>
</gene>
<reference evidence="7 8" key="1">
    <citation type="submission" date="2016-10" db="EMBL/GenBank/DDBJ databases">
        <authorList>
            <person name="de Groot N.N."/>
        </authorList>
    </citation>
    <scope>NUCLEOTIDE SEQUENCE [LARGE SCALE GENOMIC DNA]</scope>
    <source>
        <strain evidence="7 8">DSM 21632</strain>
    </source>
</reference>
<dbReference type="PROSITE" id="PS00455">
    <property type="entry name" value="AMP_BINDING"/>
    <property type="match status" value="1"/>
</dbReference>
<dbReference type="Gene3D" id="3.40.50.12780">
    <property type="entry name" value="N-terminal domain of ligase-like"/>
    <property type="match status" value="1"/>
</dbReference>
<dbReference type="SUPFAM" id="SSF56801">
    <property type="entry name" value="Acetyl-CoA synthetase-like"/>
    <property type="match status" value="1"/>
</dbReference>
<dbReference type="Gene3D" id="3.30.300.30">
    <property type="match status" value="1"/>
</dbReference>
<dbReference type="GO" id="GO:0015645">
    <property type="term" value="F:fatty acid ligase activity"/>
    <property type="evidence" value="ECO:0007669"/>
    <property type="project" value="TreeGrafter"/>
</dbReference>
<feature type="domain" description="AMP-binding enzyme C-terminal" evidence="6">
    <location>
        <begin position="449"/>
        <end position="527"/>
    </location>
</feature>
<evidence type="ECO:0000256" key="3">
    <source>
        <dbReference type="ARBA" id="ARBA00022741"/>
    </source>
</evidence>
<dbReference type="GO" id="GO:0006637">
    <property type="term" value="P:acyl-CoA metabolic process"/>
    <property type="evidence" value="ECO:0007669"/>
    <property type="project" value="TreeGrafter"/>
</dbReference>
<dbReference type="Pfam" id="PF13193">
    <property type="entry name" value="AMP-binding_C"/>
    <property type="match status" value="1"/>
</dbReference>
<dbReference type="InterPro" id="IPR020845">
    <property type="entry name" value="AMP-binding_CS"/>
</dbReference>
<sequence length="540" mass="60867">MKYEELMNRFSWEEVIKTFDWDMNEYFNAAHECCDRWADDPNRIAIYWENEAGHKETWTFHKLKEQSNRMANALRAKGIKKGDRVAGLLGKDMELYVTVLAVWKIGAVYVPLFTAFGPEAIRYRLENAGCKVLLTNQEQANKLKRTDISTELILIDGLTKNGQTFWEYINSFSDEHETEKTDVMDPCTIQYTSGSTGLPKGAVWAHKIFVSSYPFLRYGIGVEPGDRLYGGADPGWAFGLINCTFAPLSFGISILSYKGPFDVATVYRLLEEYKISNFAYAPTAFRMMMAAGPELVKKYNIQVKKFSSAGEPLNAEVVRFFRENFGREIYDQYGATETGMIVNNLNVTDMTVKPGSMGLPAPGFHIAIVDNDGNPVKKGDVGQIVVDTTHFPQFFLGYWNAPEKTESKMLGKWFQTGDLANQDEEGYFWFQGRDDDIISSAGYRIGPFEVESNLIEHPAVSEAAVVGKPDSAKGEIVKAFVVLNPSFQGSDELAKELSNFVKGKLSKHQYPREVDFVESLPKTPSGKIQRYLLRKESAKN</sequence>
<dbReference type="RefSeq" id="WP_091275342.1">
    <property type="nucleotide sequence ID" value="NZ_FNDK01000021.1"/>
</dbReference>
<dbReference type="GO" id="GO:0016405">
    <property type="term" value="F:CoA-ligase activity"/>
    <property type="evidence" value="ECO:0007669"/>
    <property type="project" value="UniProtKB-ARBA"/>
</dbReference>
<dbReference type="InterPro" id="IPR000873">
    <property type="entry name" value="AMP-dep_synth/lig_dom"/>
</dbReference>
<keyword evidence="4" id="KW-0067">ATP-binding</keyword>
<evidence type="ECO:0000256" key="1">
    <source>
        <dbReference type="ARBA" id="ARBA00006432"/>
    </source>
</evidence>
<dbReference type="GO" id="GO:0004321">
    <property type="term" value="F:fatty-acyl-CoA synthase activity"/>
    <property type="evidence" value="ECO:0007669"/>
    <property type="project" value="TreeGrafter"/>
</dbReference>
<feature type="domain" description="AMP-dependent synthetase/ligase" evidence="5">
    <location>
        <begin position="37"/>
        <end position="399"/>
    </location>
</feature>
<dbReference type="AlphaFoldDB" id="A0A1G8HTK8"/>